<dbReference type="Gene3D" id="3.40.50.790">
    <property type="match status" value="1"/>
</dbReference>
<feature type="compositionally biased region" description="Basic and acidic residues" evidence="1">
    <location>
        <begin position="346"/>
        <end position="357"/>
    </location>
</feature>
<dbReference type="InterPro" id="IPR016095">
    <property type="entry name" value="Ribosomal_uL1_3-a/b-sand"/>
</dbReference>
<dbReference type="PANTHER" id="PTHR23105">
    <property type="entry name" value="RIBOSOMAL PROTEIN L7AE FAMILY MEMBER"/>
    <property type="match status" value="1"/>
</dbReference>
<name>N1PZ17_DOTSN</name>
<feature type="compositionally biased region" description="Acidic residues" evidence="1">
    <location>
        <begin position="18"/>
        <end position="29"/>
    </location>
</feature>
<accession>N1PZ17</accession>
<dbReference type="EMBL" id="KB446536">
    <property type="protein sequence ID" value="EME47605.1"/>
    <property type="molecule type" value="Genomic_DNA"/>
</dbReference>
<feature type="compositionally biased region" description="Basic and acidic residues" evidence="1">
    <location>
        <begin position="1"/>
        <end position="12"/>
    </location>
</feature>
<reference evidence="3" key="1">
    <citation type="journal article" date="2012" name="PLoS Genet.">
        <title>The genomes of the fungal plant pathogens Cladosporium fulvum and Dothistroma septosporum reveal adaptation to different hosts and lifestyles but also signatures of common ancestry.</title>
        <authorList>
            <person name="de Wit P.J.G.M."/>
            <person name="van der Burgt A."/>
            <person name="Oekmen B."/>
            <person name="Stergiopoulos I."/>
            <person name="Abd-Elsalam K.A."/>
            <person name="Aerts A.L."/>
            <person name="Bahkali A.H."/>
            <person name="Beenen H.G."/>
            <person name="Chettri P."/>
            <person name="Cox M.P."/>
            <person name="Datema E."/>
            <person name="de Vries R.P."/>
            <person name="Dhillon B."/>
            <person name="Ganley A.R."/>
            <person name="Griffiths S.A."/>
            <person name="Guo Y."/>
            <person name="Hamelin R.C."/>
            <person name="Henrissat B."/>
            <person name="Kabir M.S."/>
            <person name="Jashni M.K."/>
            <person name="Kema G."/>
            <person name="Klaubauf S."/>
            <person name="Lapidus A."/>
            <person name="Levasseur A."/>
            <person name="Lindquist E."/>
            <person name="Mehrabi R."/>
            <person name="Ohm R.A."/>
            <person name="Owen T.J."/>
            <person name="Salamov A."/>
            <person name="Schwelm A."/>
            <person name="Schijlen E."/>
            <person name="Sun H."/>
            <person name="van den Burg H.A."/>
            <person name="van Ham R.C.H.J."/>
            <person name="Zhang S."/>
            <person name="Goodwin S.B."/>
            <person name="Grigoriev I.V."/>
            <person name="Collemare J."/>
            <person name="Bradshaw R.E."/>
        </authorList>
    </citation>
    <scope>NUCLEOTIDE SEQUENCE [LARGE SCALE GENOMIC DNA]</scope>
    <source>
        <strain evidence="3">NZE10 / CBS 128990</strain>
    </source>
</reference>
<dbReference type="AlphaFoldDB" id="N1PZ17"/>
<dbReference type="HOGENOM" id="CLU_026457_5_0_1"/>
<dbReference type="InterPro" id="IPR050257">
    <property type="entry name" value="eL8/uL1-like"/>
</dbReference>
<dbReference type="InterPro" id="IPR028364">
    <property type="entry name" value="Ribosomal_uL1/biogenesis"/>
</dbReference>
<dbReference type="GO" id="GO:0003723">
    <property type="term" value="F:RNA binding"/>
    <property type="evidence" value="ECO:0007669"/>
    <property type="project" value="InterPro"/>
</dbReference>
<dbReference type="SUPFAM" id="SSF56808">
    <property type="entry name" value="Ribosomal protein L1"/>
    <property type="match status" value="1"/>
</dbReference>
<evidence type="ECO:0008006" key="4">
    <source>
        <dbReference type="Google" id="ProtNLM"/>
    </source>
</evidence>
<reference evidence="2 3" key="2">
    <citation type="journal article" date="2012" name="PLoS Pathog.">
        <title>Diverse lifestyles and strategies of plant pathogenesis encoded in the genomes of eighteen Dothideomycetes fungi.</title>
        <authorList>
            <person name="Ohm R.A."/>
            <person name="Feau N."/>
            <person name="Henrissat B."/>
            <person name="Schoch C.L."/>
            <person name="Horwitz B.A."/>
            <person name="Barry K.W."/>
            <person name="Condon B.J."/>
            <person name="Copeland A.C."/>
            <person name="Dhillon B."/>
            <person name="Glaser F."/>
            <person name="Hesse C.N."/>
            <person name="Kosti I."/>
            <person name="LaButti K."/>
            <person name="Lindquist E.A."/>
            <person name="Lucas S."/>
            <person name="Salamov A.A."/>
            <person name="Bradshaw R.E."/>
            <person name="Ciuffetti L."/>
            <person name="Hamelin R.C."/>
            <person name="Kema G.H.J."/>
            <person name="Lawrence C."/>
            <person name="Scott J.A."/>
            <person name="Spatafora J.W."/>
            <person name="Turgeon B.G."/>
            <person name="de Wit P.J.G.M."/>
            <person name="Zhong S."/>
            <person name="Goodwin S.B."/>
            <person name="Grigoriev I.V."/>
        </authorList>
    </citation>
    <scope>NUCLEOTIDE SEQUENCE [LARGE SCALE GENOMIC DNA]</scope>
    <source>
        <strain evidence="3">NZE10 / CBS 128990</strain>
    </source>
</reference>
<feature type="compositionally biased region" description="Basic residues" evidence="1">
    <location>
        <begin position="394"/>
        <end position="403"/>
    </location>
</feature>
<feature type="region of interest" description="Disordered" evidence="1">
    <location>
        <begin position="1"/>
        <end position="29"/>
    </location>
</feature>
<dbReference type="STRING" id="675120.N1PZ17"/>
<gene>
    <name evidence="2" type="ORF">DOTSEDRAFT_69526</name>
</gene>
<evidence type="ECO:0000256" key="1">
    <source>
        <dbReference type="SAM" id="MobiDB-lite"/>
    </source>
</evidence>
<dbReference type="InterPro" id="IPR023674">
    <property type="entry name" value="Ribosomal_uL1-like"/>
</dbReference>
<evidence type="ECO:0000313" key="3">
    <source>
        <dbReference type="Proteomes" id="UP000016933"/>
    </source>
</evidence>
<organism evidence="2 3">
    <name type="scientific">Dothistroma septosporum (strain NZE10 / CBS 128990)</name>
    <name type="common">Red band needle blight fungus</name>
    <name type="synonym">Mycosphaerella pini</name>
    <dbReference type="NCBI Taxonomy" id="675120"/>
    <lineage>
        <taxon>Eukaryota</taxon>
        <taxon>Fungi</taxon>
        <taxon>Dikarya</taxon>
        <taxon>Ascomycota</taxon>
        <taxon>Pezizomycotina</taxon>
        <taxon>Dothideomycetes</taxon>
        <taxon>Dothideomycetidae</taxon>
        <taxon>Mycosphaerellales</taxon>
        <taxon>Mycosphaerellaceae</taxon>
        <taxon>Dothistroma</taxon>
    </lineage>
</organism>
<feature type="compositionally biased region" description="Basic and acidic residues" evidence="1">
    <location>
        <begin position="315"/>
        <end position="332"/>
    </location>
</feature>
<dbReference type="CDD" id="cd00403">
    <property type="entry name" value="Ribosomal_L1"/>
    <property type="match status" value="1"/>
</dbReference>
<dbReference type="Pfam" id="PF00687">
    <property type="entry name" value="Ribosomal_L1"/>
    <property type="match status" value="1"/>
</dbReference>
<sequence>MQTDEATSRETSKPNLLEDAEGEEPEDETPVWLVLTTKKHIADKKRLKPGKIVLPHPYLGAEQENLRICLITADPQRKYKDLIAEPGFPLELGKRIGRVIGMEKLKSKYKSYESKRQLLGEYDVFLADDRVITYLPTVLGKPFYKSGSKRPIPITLEGKRHSVDGQGTKRLRLGEGGSKVTKDEAKPQDIAHEITRTLGCALVHLAPSSTTAVKVGVASQTAEQVQANIEAVMDTMVERYVPQKWKNIRAVHIKGRETAALPIYLADELWADEKDVLEDAPPKANVGKKRKRGALTETSENEVLEVPGPDGNMRILEKPASKKKSLELDVAPKKKRKSDDVDEEADAKAAAKAEKAARKAALKAQKDSLRENVATESPKSKRKAAADPPATAKKAGKKTKTKA</sequence>
<dbReference type="OMA" id="PQRAYKN"/>
<proteinExistence type="predicted"/>
<dbReference type="Proteomes" id="UP000016933">
    <property type="component" value="Unassembled WGS sequence"/>
</dbReference>
<dbReference type="eggNOG" id="KOG1685">
    <property type="taxonomic scope" value="Eukaryota"/>
</dbReference>
<feature type="region of interest" description="Disordered" evidence="1">
    <location>
        <begin position="280"/>
        <end position="403"/>
    </location>
</feature>
<keyword evidence="3" id="KW-1185">Reference proteome</keyword>
<evidence type="ECO:0000313" key="2">
    <source>
        <dbReference type="EMBL" id="EME47605.1"/>
    </source>
</evidence>
<protein>
    <recommendedName>
        <fullName evidence="4">Ribosomal protein L1</fullName>
    </recommendedName>
</protein>